<organism evidence="19 20">
    <name type="scientific">Leeuwenhoekiella polynyae</name>
    <dbReference type="NCBI Taxonomy" id="1550906"/>
    <lineage>
        <taxon>Bacteria</taxon>
        <taxon>Pseudomonadati</taxon>
        <taxon>Bacteroidota</taxon>
        <taxon>Flavobacteriia</taxon>
        <taxon>Flavobacteriales</taxon>
        <taxon>Flavobacteriaceae</taxon>
        <taxon>Leeuwenhoekiella</taxon>
    </lineage>
</organism>
<dbReference type="SUPFAM" id="SSF56935">
    <property type="entry name" value="Porins"/>
    <property type="match status" value="1"/>
</dbReference>
<keyword evidence="12 19" id="KW-0675">Receptor</keyword>
<comment type="similarity">
    <text evidence="2 14 15">Belongs to the TonB-dependent receptor family.</text>
</comment>
<keyword evidence="4 14" id="KW-1134">Transmembrane beta strand</keyword>
<dbReference type="CDD" id="cd01347">
    <property type="entry name" value="ligand_gated_channel"/>
    <property type="match status" value="1"/>
</dbReference>
<dbReference type="Pfam" id="PF07715">
    <property type="entry name" value="Plug"/>
    <property type="match status" value="1"/>
</dbReference>
<dbReference type="GO" id="GO:0015344">
    <property type="term" value="F:siderophore uptake transmembrane transporter activity"/>
    <property type="evidence" value="ECO:0007669"/>
    <property type="project" value="TreeGrafter"/>
</dbReference>
<gene>
    <name evidence="19" type="ORF">DSM02_3958</name>
</gene>
<feature type="signal peptide" evidence="16">
    <location>
        <begin position="1"/>
        <end position="24"/>
    </location>
</feature>
<keyword evidence="13 14" id="KW-0998">Cell outer membrane</keyword>
<dbReference type="InterPro" id="IPR000531">
    <property type="entry name" value="Beta-barrel_TonB"/>
</dbReference>
<dbReference type="Pfam" id="PF00593">
    <property type="entry name" value="TonB_dep_Rec_b-barrel"/>
    <property type="match status" value="1"/>
</dbReference>
<evidence type="ECO:0000259" key="18">
    <source>
        <dbReference type="Pfam" id="PF07715"/>
    </source>
</evidence>
<dbReference type="GO" id="GO:0038023">
    <property type="term" value="F:signaling receptor activity"/>
    <property type="evidence" value="ECO:0007669"/>
    <property type="project" value="InterPro"/>
</dbReference>
<evidence type="ECO:0000256" key="10">
    <source>
        <dbReference type="ARBA" id="ARBA00023077"/>
    </source>
</evidence>
<feature type="domain" description="TonB-dependent receptor-like beta-barrel" evidence="17">
    <location>
        <begin position="325"/>
        <end position="771"/>
    </location>
</feature>
<proteinExistence type="inferred from homology"/>
<evidence type="ECO:0000256" key="6">
    <source>
        <dbReference type="ARBA" id="ARBA00022692"/>
    </source>
</evidence>
<evidence type="ECO:0000256" key="9">
    <source>
        <dbReference type="ARBA" id="ARBA00023065"/>
    </source>
</evidence>
<dbReference type="GO" id="GO:0009279">
    <property type="term" value="C:cell outer membrane"/>
    <property type="evidence" value="ECO:0007669"/>
    <property type="project" value="UniProtKB-SubCell"/>
</dbReference>
<keyword evidence="9" id="KW-0406">Ion transport</keyword>
<dbReference type="SUPFAM" id="SSF49464">
    <property type="entry name" value="Carboxypeptidase regulatory domain-like"/>
    <property type="match status" value="1"/>
</dbReference>
<reference evidence="19 20" key="1">
    <citation type="submission" date="2018-07" db="EMBL/GenBank/DDBJ databases">
        <title>Leeuwenhoekiella genomics.</title>
        <authorList>
            <person name="Tahon G."/>
            <person name="Willems A."/>
        </authorList>
    </citation>
    <scope>NUCLEOTIDE SEQUENCE [LARGE SCALE GENOMIC DNA]</scope>
    <source>
        <strain evidence="19 20">LMG 29608</strain>
    </source>
</reference>
<accession>A0A4Q0NR42</accession>
<keyword evidence="3 14" id="KW-0813">Transport</keyword>
<dbReference type="NCBIfam" id="TIGR01783">
    <property type="entry name" value="TonB-siderophor"/>
    <property type="match status" value="1"/>
</dbReference>
<dbReference type="Proteomes" id="UP000289859">
    <property type="component" value="Unassembled WGS sequence"/>
</dbReference>
<dbReference type="InterPro" id="IPR008969">
    <property type="entry name" value="CarboxyPept-like_regulatory"/>
</dbReference>
<dbReference type="InterPro" id="IPR037066">
    <property type="entry name" value="Plug_dom_sf"/>
</dbReference>
<keyword evidence="10 15" id="KW-0798">TonB box</keyword>
<keyword evidence="6 14" id="KW-0812">Transmembrane</keyword>
<comment type="caution">
    <text evidence="19">The sequence shown here is derived from an EMBL/GenBank/DDBJ whole genome shotgun (WGS) entry which is preliminary data.</text>
</comment>
<evidence type="ECO:0000256" key="8">
    <source>
        <dbReference type="ARBA" id="ARBA00023004"/>
    </source>
</evidence>
<keyword evidence="7 16" id="KW-0732">Signal</keyword>
<dbReference type="Gene3D" id="2.40.170.20">
    <property type="entry name" value="TonB-dependent receptor, beta-barrel domain"/>
    <property type="match status" value="1"/>
</dbReference>
<evidence type="ECO:0000256" key="16">
    <source>
        <dbReference type="SAM" id="SignalP"/>
    </source>
</evidence>
<dbReference type="AlphaFoldDB" id="A0A4Q0NR42"/>
<dbReference type="Pfam" id="PF13715">
    <property type="entry name" value="CarbopepD_reg_2"/>
    <property type="match status" value="1"/>
</dbReference>
<evidence type="ECO:0000256" key="13">
    <source>
        <dbReference type="ARBA" id="ARBA00023237"/>
    </source>
</evidence>
<evidence type="ECO:0000256" key="4">
    <source>
        <dbReference type="ARBA" id="ARBA00022452"/>
    </source>
</evidence>
<dbReference type="OrthoDB" id="9775095at2"/>
<keyword evidence="8" id="KW-0408">Iron</keyword>
<dbReference type="InterPro" id="IPR036942">
    <property type="entry name" value="Beta-barrel_TonB_sf"/>
</dbReference>
<keyword evidence="5" id="KW-0410">Iron transport</keyword>
<evidence type="ECO:0000256" key="14">
    <source>
        <dbReference type="PROSITE-ProRule" id="PRU01360"/>
    </source>
</evidence>
<evidence type="ECO:0000313" key="20">
    <source>
        <dbReference type="Proteomes" id="UP000289859"/>
    </source>
</evidence>
<keyword evidence="11 14" id="KW-0472">Membrane</keyword>
<evidence type="ECO:0000256" key="5">
    <source>
        <dbReference type="ARBA" id="ARBA00022496"/>
    </source>
</evidence>
<evidence type="ECO:0000256" key="3">
    <source>
        <dbReference type="ARBA" id="ARBA00022448"/>
    </source>
</evidence>
<dbReference type="RefSeq" id="WP_128767138.1">
    <property type="nucleotide sequence ID" value="NZ_JBHUOO010000017.1"/>
</dbReference>
<dbReference type="InterPro" id="IPR039426">
    <property type="entry name" value="TonB-dep_rcpt-like"/>
</dbReference>
<feature type="domain" description="TonB-dependent receptor plug" evidence="18">
    <location>
        <begin position="154"/>
        <end position="243"/>
    </location>
</feature>
<sequence>MKLIAYHPFAVLLACLTLPVTSFATINTFKRAATISYQQQTGSLSGSVKTLDGQPLAQVSVKLLNTSKGTTTDTQGHFNLTGLPLGEFTIEISYIGMKTQHTSVTITEGDRTDLKLALLPEDQELDQVLIKGATTPFIKAPTSYVARLPLTDLENPQVYASVSKTLMAEQLATSLDETLKNIPGAGVPIRFNQNRIVFRSRGFITQPKVRNGLTSFTQTYIDPVNLERIEMLKGPSATLFGSSVVSYGGLLNRVTKKPFDSFGGNISYSGGSYNLNRLTADVNTPINADKTLLFRLNTAVHRENSFQDAGFLNSFTLAPSFSYQISDRAKAYLDVEYNNDKGTSPIRFSPYTTGITSQNITDLNIPYDRSFANNNVFYTGTSLNLFLKLDYKLSENWISQTAIARTSSSFDGYTVQLKGRAATTLRPSITTGTYGYRSTDIQQNFIGNFKLGSLKNRLVVGVDYYNYYADRNVAQVNTGTVDFTQPLTTYYDTFNTSYIDSAAVGGSKTIRNQETQTYSAYASDVINLTDRFLAMLSLRVDHFKDTGTYNLISGKQTEGYEQTALSPKLGVVYQLLPHRLSAFGNYMNGFSNQSGSDKNDAGFKPEQANQWEGGLKFDVFHHKLTGSLSYYDIQVRDIVREDPDDSDYSIQDGTLTSKGLELNLTANPFKHFYIMAGYAYNDSKYTMADASVKGLRPAESGPEHLVNTWMRYAFSGSLKGFALGFGGNHGSSSYQTKTQDAAVVIPAYTTLDASLSYTTQHMIYALKANNLTDEHYWSYRLAPQKPRNFIASVKFLF</sequence>
<protein>
    <submittedName>
        <fullName evidence="19">Iron complex outermembrane receptor protein</fullName>
    </submittedName>
</protein>
<keyword evidence="20" id="KW-1185">Reference proteome</keyword>
<dbReference type="PROSITE" id="PS52016">
    <property type="entry name" value="TONB_DEPENDENT_REC_3"/>
    <property type="match status" value="1"/>
</dbReference>
<dbReference type="InterPro" id="IPR012910">
    <property type="entry name" value="Plug_dom"/>
</dbReference>
<comment type="subcellular location">
    <subcellularLocation>
        <location evidence="1 14">Cell outer membrane</location>
        <topology evidence="1 14">Multi-pass membrane protein</topology>
    </subcellularLocation>
</comment>
<dbReference type="Gene3D" id="2.170.130.10">
    <property type="entry name" value="TonB-dependent receptor, plug domain"/>
    <property type="match status" value="1"/>
</dbReference>
<evidence type="ECO:0000259" key="17">
    <source>
        <dbReference type="Pfam" id="PF00593"/>
    </source>
</evidence>
<evidence type="ECO:0000256" key="12">
    <source>
        <dbReference type="ARBA" id="ARBA00023170"/>
    </source>
</evidence>
<dbReference type="GO" id="GO:0015891">
    <property type="term" value="P:siderophore transport"/>
    <property type="evidence" value="ECO:0007669"/>
    <property type="project" value="InterPro"/>
</dbReference>
<dbReference type="Gene3D" id="2.60.40.1120">
    <property type="entry name" value="Carboxypeptidase-like, regulatory domain"/>
    <property type="match status" value="1"/>
</dbReference>
<feature type="chain" id="PRO_5020518573" evidence="16">
    <location>
        <begin position="25"/>
        <end position="797"/>
    </location>
</feature>
<dbReference type="InterPro" id="IPR010105">
    <property type="entry name" value="TonB_sidphr_rcpt"/>
</dbReference>
<dbReference type="PANTHER" id="PTHR32552:SF68">
    <property type="entry name" value="FERRICHROME OUTER MEMBRANE TRANSPORTER_PHAGE RECEPTOR"/>
    <property type="match status" value="1"/>
</dbReference>
<evidence type="ECO:0000313" key="19">
    <source>
        <dbReference type="EMBL" id="RXG12112.1"/>
    </source>
</evidence>
<evidence type="ECO:0000256" key="11">
    <source>
        <dbReference type="ARBA" id="ARBA00023136"/>
    </source>
</evidence>
<evidence type="ECO:0000256" key="7">
    <source>
        <dbReference type="ARBA" id="ARBA00022729"/>
    </source>
</evidence>
<dbReference type="PROSITE" id="PS51257">
    <property type="entry name" value="PROKAR_LIPOPROTEIN"/>
    <property type="match status" value="1"/>
</dbReference>
<evidence type="ECO:0000256" key="1">
    <source>
        <dbReference type="ARBA" id="ARBA00004571"/>
    </source>
</evidence>
<dbReference type="PANTHER" id="PTHR32552">
    <property type="entry name" value="FERRICHROME IRON RECEPTOR-RELATED"/>
    <property type="match status" value="1"/>
</dbReference>
<evidence type="ECO:0000256" key="2">
    <source>
        <dbReference type="ARBA" id="ARBA00009810"/>
    </source>
</evidence>
<dbReference type="EMBL" id="QOVK01000032">
    <property type="protein sequence ID" value="RXG12112.1"/>
    <property type="molecule type" value="Genomic_DNA"/>
</dbReference>
<name>A0A4Q0NR42_9FLAO</name>
<evidence type="ECO:0000256" key="15">
    <source>
        <dbReference type="RuleBase" id="RU003357"/>
    </source>
</evidence>